<feature type="non-terminal residue" evidence="1">
    <location>
        <position position="34"/>
    </location>
</feature>
<comment type="caution">
    <text evidence="1">The sequence shown here is derived from an EMBL/GenBank/DDBJ whole genome shotgun (WGS) entry which is preliminary data.</text>
</comment>
<reference evidence="1" key="1">
    <citation type="submission" date="2014-06" db="EMBL/GenBank/DDBJ databases">
        <title>Key roles for freshwater Actinobacteria revealed by deep metagenomic sequencing.</title>
        <authorList>
            <person name="Ghai R."/>
            <person name="Mizuno C.M."/>
            <person name="Picazo A."/>
            <person name="Camacho A."/>
            <person name="Rodriguez-Valera F."/>
        </authorList>
    </citation>
    <scope>NUCLEOTIDE SEQUENCE</scope>
</reference>
<proteinExistence type="predicted"/>
<evidence type="ECO:0000313" key="1">
    <source>
        <dbReference type="EMBL" id="KGA11701.1"/>
    </source>
</evidence>
<name>A0A094QBQ2_9ZZZZ</name>
<gene>
    <name evidence="1" type="ORF">GM51_22385</name>
</gene>
<sequence length="34" mass="3605">MSTTYQVINPATEGLVEKVNLADLAATDVVIEKA</sequence>
<dbReference type="AlphaFoldDB" id="A0A094QBQ2"/>
<dbReference type="EMBL" id="JNSL01000231">
    <property type="protein sequence ID" value="KGA11701.1"/>
    <property type="molecule type" value="Genomic_DNA"/>
</dbReference>
<accession>A0A094QBQ2</accession>
<protein>
    <submittedName>
        <fullName evidence="1">Uncharacterized protein</fullName>
    </submittedName>
</protein>
<organism evidence="1">
    <name type="scientific">freshwater metagenome</name>
    <dbReference type="NCBI Taxonomy" id="449393"/>
    <lineage>
        <taxon>unclassified sequences</taxon>
        <taxon>metagenomes</taxon>
        <taxon>ecological metagenomes</taxon>
    </lineage>
</organism>